<dbReference type="InterPro" id="IPR000182">
    <property type="entry name" value="GNAT_dom"/>
</dbReference>
<dbReference type="EMBL" id="NOXU01000025">
    <property type="protein sequence ID" value="OYQ35620.1"/>
    <property type="molecule type" value="Genomic_DNA"/>
</dbReference>
<protein>
    <submittedName>
        <fullName evidence="4">GNAT family N-acetyltransferase</fullName>
    </submittedName>
</protein>
<organism evidence="4 5">
    <name type="scientific">Niveispirillum lacus</name>
    <dbReference type="NCBI Taxonomy" id="1981099"/>
    <lineage>
        <taxon>Bacteria</taxon>
        <taxon>Pseudomonadati</taxon>
        <taxon>Pseudomonadota</taxon>
        <taxon>Alphaproteobacteria</taxon>
        <taxon>Rhodospirillales</taxon>
        <taxon>Azospirillaceae</taxon>
        <taxon>Niveispirillum</taxon>
    </lineage>
</organism>
<sequence>MSIKDEIVVRVAQRRDVPEMVALLTDDLLGQGREQSTDLEPYYEAWDEIILDPNAEILILDLDGRVVGMAQLNYARGLGRKGMRRCTIEAVRVAANLRSKGLGAILMENCIDLARARGCGLVQLTTDKRRTDAHRFYQRLGFDASHEGMKLYL</sequence>
<evidence type="ECO:0000313" key="4">
    <source>
        <dbReference type="EMBL" id="OYQ35620.1"/>
    </source>
</evidence>
<gene>
    <name evidence="4" type="ORF">CHU95_07835</name>
</gene>
<dbReference type="InterPro" id="IPR016181">
    <property type="entry name" value="Acyl_CoA_acyltransferase"/>
</dbReference>
<accession>A0A255Z4P6</accession>
<evidence type="ECO:0000313" key="5">
    <source>
        <dbReference type="Proteomes" id="UP000216998"/>
    </source>
</evidence>
<dbReference type="AlphaFoldDB" id="A0A255Z4P6"/>
<keyword evidence="2" id="KW-0012">Acyltransferase</keyword>
<dbReference type="RefSeq" id="WP_094455429.1">
    <property type="nucleotide sequence ID" value="NZ_NOXU01000025.1"/>
</dbReference>
<feature type="domain" description="N-acetyltransferase" evidence="3">
    <location>
        <begin position="7"/>
        <end position="153"/>
    </location>
</feature>
<dbReference type="CDD" id="cd04301">
    <property type="entry name" value="NAT_SF"/>
    <property type="match status" value="1"/>
</dbReference>
<dbReference type="Gene3D" id="3.40.630.30">
    <property type="match status" value="1"/>
</dbReference>
<dbReference type="PANTHER" id="PTHR43877">
    <property type="entry name" value="AMINOALKYLPHOSPHONATE N-ACETYLTRANSFERASE-RELATED-RELATED"/>
    <property type="match status" value="1"/>
</dbReference>
<dbReference type="InterPro" id="IPR050832">
    <property type="entry name" value="Bact_Acetyltransf"/>
</dbReference>
<reference evidence="4 5" key="1">
    <citation type="submission" date="2017-07" db="EMBL/GenBank/DDBJ databases">
        <title>Niveispirillum cyanobacteriorum sp. nov., isolated from cyanobacterial aggregates in a eutrophic lake.</title>
        <authorList>
            <person name="Cai H."/>
        </authorList>
    </citation>
    <scope>NUCLEOTIDE SEQUENCE [LARGE SCALE GENOMIC DNA]</scope>
    <source>
        <strain evidence="5">TH1-14</strain>
    </source>
</reference>
<dbReference type="GO" id="GO:0016747">
    <property type="term" value="F:acyltransferase activity, transferring groups other than amino-acyl groups"/>
    <property type="evidence" value="ECO:0007669"/>
    <property type="project" value="InterPro"/>
</dbReference>
<keyword evidence="5" id="KW-1185">Reference proteome</keyword>
<keyword evidence="1 4" id="KW-0808">Transferase</keyword>
<name>A0A255Z4P6_9PROT</name>
<dbReference type="Pfam" id="PF00583">
    <property type="entry name" value="Acetyltransf_1"/>
    <property type="match status" value="1"/>
</dbReference>
<dbReference type="OrthoDB" id="9789603at2"/>
<evidence type="ECO:0000256" key="1">
    <source>
        <dbReference type="ARBA" id="ARBA00022679"/>
    </source>
</evidence>
<dbReference type="PROSITE" id="PS51186">
    <property type="entry name" value="GNAT"/>
    <property type="match status" value="1"/>
</dbReference>
<dbReference type="SUPFAM" id="SSF55729">
    <property type="entry name" value="Acyl-CoA N-acyltransferases (Nat)"/>
    <property type="match status" value="1"/>
</dbReference>
<comment type="caution">
    <text evidence="4">The sequence shown here is derived from an EMBL/GenBank/DDBJ whole genome shotgun (WGS) entry which is preliminary data.</text>
</comment>
<dbReference type="Proteomes" id="UP000216998">
    <property type="component" value="Unassembled WGS sequence"/>
</dbReference>
<proteinExistence type="predicted"/>
<evidence type="ECO:0000256" key="2">
    <source>
        <dbReference type="ARBA" id="ARBA00023315"/>
    </source>
</evidence>
<evidence type="ECO:0000259" key="3">
    <source>
        <dbReference type="PROSITE" id="PS51186"/>
    </source>
</evidence>